<dbReference type="Proteomes" id="UP000835052">
    <property type="component" value="Unassembled WGS sequence"/>
</dbReference>
<feature type="compositionally biased region" description="Basic and acidic residues" evidence="1">
    <location>
        <begin position="1"/>
        <end position="10"/>
    </location>
</feature>
<name>A0A8S1GR84_9PELO</name>
<gene>
    <name evidence="2" type="ORF">CAUJ_LOCUS2096</name>
</gene>
<proteinExistence type="predicted"/>
<evidence type="ECO:0000256" key="1">
    <source>
        <dbReference type="SAM" id="MobiDB-lite"/>
    </source>
</evidence>
<dbReference type="InterPro" id="IPR024130">
    <property type="entry name" value="DAP1/DAPL1"/>
</dbReference>
<keyword evidence="3" id="KW-1185">Reference proteome</keyword>
<dbReference type="AlphaFoldDB" id="A0A8S1GR84"/>
<sequence length="105" mass="11772">MTLDDVELKAGHAPANMVGGRRISNKKDRRPSEGHERVDSESSDEPMPKEIVDVDLPAKMERSYPTAAVRHTHDKPMPSVQPKAQNHQNIGNNKGQTFQPRKITH</sequence>
<comment type="caution">
    <text evidence="2">The sequence shown here is derived from an EMBL/GenBank/DDBJ whole genome shotgun (WGS) entry which is preliminary data.</text>
</comment>
<evidence type="ECO:0000313" key="3">
    <source>
        <dbReference type="Proteomes" id="UP000835052"/>
    </source>
</evidence>
<accession>A0A8S1GR84</accession>
<dbReference type="Pfam" id="PF15228">
    <property type="entry name" value="DAP"/>
    <property type="match status" value="1"/>
</dbReference>
<protein>
    <submittedName>
        <fullName evidence="2">Uncharacterized protein</fullName>
    </submittedName>
</protein>
<reference evidence="2" key="1">
    <citation type="submission" date="2020-10" db="EMBL/GenBank/DDBJ databases">
        <authorList>
            <person name="Kikuchi T."/>
        </authorList>
    </citation>
    <scope>NUCLEOTIDE SEQUENCE</scope>
    <source>
        <strain evidence="2">NKZ352</strain>
    </source>
</reference>
<organism evidence="2 3">
    <name type="scientific">Caenorhabditis auriculariae</name>
    <dbReference type="NCBI Taxonomy" id="2777116"/>
    <lineage>
        <taxon>Eukaryota</taxon>
        <taxon>Metazoa</taxon>
        <taxon>Ecdysozoa</taxon>
        <taxon>Nematoda</taxon>
        <taxon>Chromadorea</taxon>
        <taxon>Rhabditida</taxon>
        <taxon>Rhabditina</taxon>
        <taxon>Rhabditomorpha</taxon>
        <taxon>Rhabditoidea</taxon>
        <taxon>Rhabditidae</taxon>
        <taxon>Peloderinae</taxon>
        <taxon>Caenorhabditis</taxon>
    </lineage>
</organism>
<evidence type="ECO:0000313" key="2">
    <source>
        <dbReference type="EMBL" id="CAD6186177.1"/>
    </source>
</evidence>
<feature type="compositionally biased region" description="Basic and acidic residues" evidence="1">
    <location>
        <begin position="30"/>
        <end position="62"/>
    </location>
</feature>
<feature type="region of interest" description="Disordered" evidence="1">
    <location>
        <begin position="1"/>
        <end position="105"/>
    </location>
</feature>
<feature type="compositionally biased region" description="Polar residues" evidence="1">
    <location>
        <begin position="82"/>
        <end position="99"/>
    </location>
</feature>
<dbReference type="EMBL" id="CAJGYM010000004">
    <property type="protein sequence ID" value="CAD6186177.1"/>
    <property type="molecule type" value="Genomic_DNA"/>
</dbReference>
<dbReference type="OrthoDB" id="5973225at2759"/>